<feature type="domain" description="AAA+ ATPase" evidence="6">
    <location>
        <begin position="327"/>
        <end position="462"/>
    </location>
</feature>
<accession>A0A271J0M0</accession>
<sequence length="619" mass="69125">MPDTTAADPLAHYPSWARELARRYFTKTLNQFILHGNVRDLVPTLDERGQRAYVPLREFLAEDLFAGRDVVVFYDRSDGIHFEDPESRKDFNRALSGYDTIFGTEYAKKLPKDPARVFALLDNYFRLRLADGKRIACVVDYAETVIPMSEAASYSSEDRAALVTLQKWAHDPLLLRADFTLALIAENLNDLSRAFIQSPYNAELEITFPEMDERQGFVAWFLGQQRDGRARFKKLSSVEDLTLAQNTAGLGYVQLRTILADVLENERPLTFESLSEKKKELIEAEAYGLLEFVETDYTLDMVAGHAEAKQHLRGAAEAIKAGRPDVMPMGYLVSGPVGTGKTFLVTTFAGEIGIPMVKLKNFRSQWQGVTEGNLEKILTLLRAMNPVAVMIDEADAALGDRNAQGDSGVSSRVFGQIAQAMSDTRFRGKIIWFLVTARPDLMPVDLKRQGRAEEHLGLFYPSTREDREELLRVMMRKTGVEVDMSDVPDALLDGERTYSGADMEALLTRAKFRAATHAFDEEPAPAEAAPSGDGVATEAPAPPEAAEDHSDGARIDRETLQAVVDDFVPPSYPLQVELQTLVAVMECTSRSMLPERFRSLDREATVRRVGELKRLVGDR</sequence>
<dbReference type="Pfam" id="PF00004">
    <property type="entry name" value="AAA"/>
    <property type="match status" value="1"/>
</dbReference>
<comment type="similarity">
    <text evidence="3">Belongs to the AAA ATPase family. Highly divergent.</text>
</comment>
<gene>
    <name evidence="7" type="ORF">BSZ37_11780</name>
</gene>
<dbReference type="CDD" id="cd19481">
    <property type="entry name" value="RecA-like_protease"/>
    <property type="match status" value="1"/>
</dbReference>
<evidence type="ECO:0000259" key="6">
    <source>
        <dbReference type="SMART" id="SM00382"/>
    </source>
</evidence>
<name>A0A271J0M0_9BACT</name>
<dbReference type="AlphaFoldDB" id="A0A271J0M0"/>
<evidence type="ECO:0000256" key="1">
    <source>
        <dbReference type="ARBA" id="ARBA00022741"/>
    </source>
</evidence>
<dbReference type="SUPFAM" id="SSF52540">
    <property type="entry name" value="P-loop containing nucleoside triphosphate hydrolases"/>
    <property type="match status" value="1"/>
</dbReference>
<keyword evidence="2" id="KW-0067">ATP-binding</keyword>
<proteinExistence type="inferred from homology"/>
<dbReference type="InterPro" id="IPR052381">
    <property type="entry name" value="AAA_domain_protein"/>
</dbReference>
<reference evidence="7 8" key="1">
    <citation type="submission" date="2016-11" db="EMBL/GenBank/DDBJ databases">
        <title>Study of marine rhodopsin-containing bacteria.</title>
        <authorList>
            <person name="Yoshizawa S."/>
            <person name="Kumagai Y."/>
            <person name="Kogure K."/>
        </authorList>
    </citation>
    <scope>NUCLEOTIDE SEQUENCE [LARGE SCALE GENOMIC DNA]</scope>
    <source>
        <strain evidence="7 8">SAORIC-28</strain>
    </source>
</reference>
<dbReference type="EMBL" id="MQWD01000001">
    <property type="protein sequence ID" value="PAP77061.1"/>
    <property type="molecule type" value="Genomic_DNA"/>
</dbReference>
<dbReference type="InterPro" id="IPR027417">
    <property type="entry name" value="P-loop_NTPase"/>
</dbReference>
<evidence type="ECO:0000256" key="4">
    <source>
        <dbReference type="ARBA" id="ARBA00040480"/>
    </source>
</evidence>
<dbReference type="PANTHER" id="PTHR42960">
    <property type="entry name" value="YCF46 PROTEIN"/>
    <property type="match status" value="1"/>
</dbReference>
<dbReference type="PANTHER" id="PTHR42960:SF1">
    <property type="entry name" value="YCF46 PROTEIN"/>
    <property type="match status" value="1"/>
</dbReference>
<organism evidence="7 8">
    <name type="scientific">Rubrivirga marina</name>
    <dbReference type="NCBI Taxonomy" id="1196024"/>
    <lineage>
        <taxon>Bacteria</taxon>
        <taxon>Pseudomonadati</taxon>
        <taxon>Rhodothermota</taxon>
        <taxon>Rhodothermia</taxon>
        <taxon>Rhodothermales</taxon>
        <taxon>Rubricoccaceae</taxon>
        <taxon>Rubrivirga</taxon>
    </lineage>
</organism>
<dbReference type="SMART" id="SM00382">
    <property type="entry name" value="AAA"/>
    <property type="match status" value="1"/>
</dbReference>
<evidence type="ECO:0000256" key="3">
    <source>
        <dbReference type="ARBA" id="ARBA00038088"/>
    </source>
</evidence>
<feature type="region of interest" description="Disordered" evidence="5">
    <location>
        <begin position="521"/>
        <end position="552"/>
    </location>
</feature>
<dbReference type="GO" id="GO:0005524">
    <property type="term" value="F:ATP binding"/>
    <property type="evidence" value="ECO:0007669"/>
    <property type="project" value="UniProtKB-KW"/>
</dbReference>
<dbReference type="InterPro" id="IPR003959">
    <property type="entry name" value="ATPase_AAA_core"/>
</dbReference>
<dbReference type="InterPro" id="IPR003593">
    <property type="entry name" value="AAA+_ATPase"/>
</dbReference>
<evidence type="ECO:0000256" key="5">
    <source>
        <dbReference type="SAM" id="MobiDB-lite"/>
    </source>
</evidence>
<evidence type="ECO:0000313" key="8">
    <source>
        <dbReference type="Proteomes" id="UP000216339"/>
    </source>
</evidence>
<evidence type="ECO:0000256" key="2">
    <source>
        <dbReference type="ARBA" id="ARBA00022840"/>
    </source>
</evidence>
<dbReference type="RefSeq" id="WP_095510728.1">
    <property type="nucleotide sequence ID" value="NZ_MQWD01000001.1"/>
</dbReference>
<comment type="caution">
    <text evidence="7">The sequence shown here is derived from an EMBL/GenBank/DDBJ whole genome shotgun (WGS) entry which is preliminary data.</text>
</comment>
<dbReference type="Gene3D" id="3.40.50.300">
    <property type="entry name" value="P-loop containing nucleotide triphosphate hydrolases"/>
    <property type="match status" value="1"/>
</dbReference>
<dbReference type="GO" id="GO:0016887">
    <property type="term" value="F:ATP hydrolysis activity"/>
    <property type="evidence" value="ECO:0007669"/>
    <property type="project" value="InterPro"/>
</dbReference>
<dbReference type="Proteomes" id="UP000216339">
    <property type="component" value="Unassembled WGS sequence"/>
</dbReference>
<keyword evidence="1" id="KW-0547">Nucleotide-binding</keyword>
<dbReference type="OrthoDB" id="9809379at2"/>
<dbReference type="Gene3D" id="1.10.8.60">
    <property type="match status" value="1"/>
</dbReference>
<protein>
    <recommendedName>
        <fullName evidence="4">Uncharacterized AAA domain-containing protein ycf46</fullName>
    </recommendedName>
</protein>
<evidence type="ECO:0000313" key="7">
    <source>
        <dbReference type="EMBL" id="PAP77061.1"/>
    </source>
</evidence>
<keyword evidence="8" id="KW-1185">Reference proteome</keyword>